<reference evidence="10" key="4">
    <citation type="submission" date="2025-09" db="UniProtKB">
        <authorList>
            <consortium name="Ensembl"/>
        </authorList>
    </citation>
    <scope>IDENTIFICATION</scope>
    <source>
        <strain evidence="10">17573</strain>
    </source>
</reference>
<dbReference type="GO" id="GO:0004869">
    <property type="term" value="F:cysteine-type endopeptidase inhibitor activity"/>
    <property type="evidence" value="ECO:0007669"/>
    <property type="project" value="InterPro"/>
</dbReference>
<dbReference type="InterPro" id="IPR001363">
    <property type="entry name" value="Prot_inh_fetuin_CS"/>
</dbReference>
<dbReference type="ExpressionAtlas" id="F6ZZW1">
    <property type="expression patterns" value="baseline"/>
</dbReference>
<dbReference type="Pfam" id="PF00031">
    <property type="entry name" value="Cystatin"/>
    <property type="match status" value="2"/>
</dbReference>
<keyword evidence="4" id="KW-0677">Repeat</keyword>
<feature type="domain" description="Cystatin fetuin-B-type" evidence="9">
    <location>
        <begin position="149"/>
        <end position="255"/>
    </location>
</feature>
<evidence type="ECO:0000256" key="6">
    <source>
        <dbReference type="ARBA" id="ARBA00023180"/>
    </source>
</evidence>
<dbReference type="InParanoid" id="F6ZZW1"/>
<evidence type="ECO:0000256" key="5">
    <source>
        <dbReference type="ARBA" id="ARBA00023157"/>
    </source>
</evidence>
<dbReference type="PROSITE" id="PS01254">
    <property type="entry name" value="FETUIN_1"/>
    <property type="match status" value="1"/>
</dbReference>
<feature type="compositionally biased region" description="Polar residues" evidence="7">
    <location>
        <begin position="286"/>
        <end position="295"/>
    </location>
</feature>
<keyword evidence="2" id="KW-0964">Secreted</keyword>
<evidence type="ECO:0000256" key="7">
    <source>
        <dbReference type="SAM" id="MobiDB-lite"/>
    </source>
</evidence>
<dbReference type="PROSITE" id="PS01255">
    <property type="entry name" value="FETUIN_2"/>
    <property type="match status" value="1"/>
</dbReference>
<dbReference type="GO" id="GO:0007339">
    <property type="term" value="P:binding of sperm to zona pellucida"/>
    <property type="evidence" value="ECO:0007669"/>
    <property type="project" value="Ensembl"/>
</dbReference>
<dbReference type="Ensembl" id="ENSMMUT00000026585.4">
    <property type="protein sequence ID" value="ENSMMUP00000024879.4"/>
    <property type="gene ID" value="ENSMMUG00000018909.4"/>
</dbReference>
<evidence type="ECO:0000256" key="1">
    <source>
        <dbReference type="ARBA" id="ARBA00004613"/>
    </source>
</evidence>
<dbReference type="Proteomes" id="UP000006718">
    <property type="component" value="Chromosome 2"/>
</dbReference>
<dbReference type="PROSITE" id="PS51530">
    <property type="entry name" value="CYSTATIN_FETUIN_B"/>
    <property type="match status" value="2"/>
</dbReference>
<dbReference type="PANTHER" id="PTHR13814">
    <property type="entry name" value="FETUIN"/>
    <property type="match status" value="1"/>
</dbReference>
<dbReference type="Gene3D" id="3.10.450.10">
    <property type="match status" value="2"/>
</dbReference>
<keyword evidence="6" id="KW-0325">Glycoprotein</keyword>
<evidence type="ECO:0000259" key="9">
    <source>
        <dbReference type="PROSITE" id="PS51530"/>
    </source>
</evidence>
<dbReference type="GO" id="GO:0060255">
    <property type="term" value="P:regulation of macromolecule metabolic process"/>
    <property type="evidence" value="ECO:0007669"/>
    <property type="project" value="UniProtKB-ARBA"/>
</dbReference>
<feature type="compositionally biased region" description="Basic and acidic residues" evidence="7">
    <location>
        <begin position="308"/>
        <end position="320"/>
    </location>
</feature>
<proteinExistence type="predicted"/>
<comment type="subcellular location">
    <subcellularLocation>
        <location evidence="1">Secreted</location>
    </subcellularLocation>
</comment>
<dbReference type="InterPro" id="IPR000010">
    <property type="entry name" value="Cystatin_dom"/>
</dbReference>
<dbReference type="VGNC" id="VGNC:72638">
    <property type="gene designation" value="FETUB"/>
</dbReference>
<dbReference type="GO" id="GO:0008191">
    <property type="term" value="F:metalloendopeptidase inhibitor activity"/>
    <property type="evidence" value="ECO:0007669"/>
    <property type="project" value="Ensembl"/>
</dbReference>
<dbReference type="CDD" id="cd00042">
    <property type="entry name" value="CY"/>
    <property type="match status" value="2"/>
</dbReference>
<sequence length="427" mass="47246">MGLPLRLALCTLILCCGARSPPLPVLNPWALLSRGCNDSDVLAVADFALRDINKDRKDGYVLSLNRVNDAQEHRQDDLGSLFYLTLDVLETDCHVLSKKAWRDCGMTPFYQSVYGQCKAIFYNNKPSRVLYLAAYNCTLRPVSKPKIHRTCPDCPAPTSTDLSSDEVLEAATESLAKYNNESTSKQYSLFKVTRASSQWVVGPSYFVEYLIKESPCTKSQISSCSLQSSDSVPVGLCKGSLIRKPWEKLVSVTCDFFESQAPATGSENSAVNQKAINLSKVEESQQKNTPPTDSPSKAGPRGSVQYLHDLDDNNSQEKDPQEAFPVHLDLTTNPQGESLDLSFLFLEPMEKKGHGAPMKWEVMGTMDRDRACTRSMLTGIGNNETEPPAWAALYPVHCLVPWAASPPKLRSLMPWRDASLMSPATHL</sequence>
<dbReference type="VEuPathDB" id="HostDB:ENSMMUG00000018909"/>
<organism evidence="10 11">
    <name type="scientific">Macaca mulatta</name>
    <name type="common">Rhesus macaque</name>
    <dbReference type="NCBI Taxonomy" id="9544"/>
    <lineage>
        <taxon>Eukaryota</taxon>
        <taxon>Metazoa</taxon>
        <taxon>Chordata</taxon>
        <taxon>Craniata</taxon>
        <taxon>Vertebrata</taxon>
        <taxon>Euteleostomi</taxon>
        <taxon>Mammalia</taxon>
        <taxon>Eutheria</taxon>
        <taxon>Euarchontoglires</taxon>
        <taxon>Primates</taxon>
        <taxon>Haplorrhini</taxon>
        <taxon>Catarrhini</taxon>
        <taxon>Cercopithecidae</taxon>
        <taxon>Cercopithecinae</taxon>
        <taxon>Macaca</taxon>
    </lineage>
</organism>
<reference evidence="10" key="3">
    <citation type="submission" date="2025-08" db="UniProtKB">
        <authorList>
            <consortium name="Ensembl"/>
        </authorList>
    </citation>
    <scope>IDENTIFICATION</scope>
    <source>
        <strain evidence="10">17573</strain>
    </source>
</reference>
<accession>F6ZZW1</accession>
<evidence type="ECO:0000256" key="2">
    <source>
        <dbReference type="ARBA" id="ARBA00022525"/>
    </source>
</evidence>
<evidence type="ECO:0000256" key="3">
    <source>
        <dbReference type="ARBA" id="ARBA00022729"/>
    </source>
</evidence>
<dbReference type="InterPro" id="IPR050735">
    <property type="entry name" value="Kininogen_Fetuin_HRG"/>
</dbReference>
<dbReference type="SUPFAM" id="SSF54403">
    <property type="entry name" value="Cystatin/monellin"/>
    <property type="match status" value="2"/>
</dbReference>
<feature type="domain" description="Cystatin fetuin-B-type" evidence="9">
    <location>
        <begin position="25"/>
        <end position="138"/>
    </location>
</feature>
<dbReference type="GeneTree" id="ENSGT00950000182930"/>
<dbReference type="OMA" id="NCQFAHR"/>
<feature type="chain" id="PRO_5023837345" evidence="8">
    <location>
        <begin position="19"/>
        <end position="427"/>
    </location>
</feature>
<dbReference type="FunFam" id="3.10.450.10:FF:000005">
    <property type="entry name" value="Histidine-rich glycoprotein"/>
    <property type="match status" value="1"/>
</dbReference>
<dbReference type="FunFam" id="3.10.450.10:FF:000022">
    <property type="entry name" value="Fetuin B"/>
    <property type="match status" value="1"/>
</dbReference>
<feature type="region of interest" description="Disordered" evidence="7">
    <location>
        <begin position="280"/>
        <end position="320"/>
    </location>
</feature>
<dbReference type="Bgee" id="ENSMMUG00000018909">
    <property type="expression patterns" value="Expressed in ileum and 9 other cell types or tissues"/>
</dbReference>
<dbReference type="FunCoup" id="F6ZZW1">
    <property type="interactions" value="72"/>
</dbReference>
<dbReference type="SMART" id="SM00043">
    <property type="entry name" value="CY"/>
    <property type="match status" value="2"/>
</dbReference>
<dbReference type="InterPro" id="IPR046350">
    <property type="entry name" value="Cystatin_sf"/>
</dbReference>
<dbReference type="MEROPS" id="I25.067"/>
<gene>
    <name evidence="10 12" type="primary">FETUB</name>
</gene>
<evidence type="ECO:0000256" key="8">
    <source>
        <dbReference type="SAM" id="SignalP"/>
    </source>
</evidence>
<dbReference type="AlphaFoldDB" id="F6ZZW1"/>
<evidence type="ECO:0000256" key="4">
    <source>
        <dbReference type="ARBA" id="ARBA00022737"/>
    </source>
</evidence>
<evidence type="ECO:0000313" key="10">
    <source>
        <dbReference type="Ensembl" id="ENSMMUP00000024879.4"/>
    </source>
</evidence>
<dbReference type="STRING" id="9544.ENSMMUP00000024879"/>
<dbReference type="HOGENOM" id="CLU_044085_1_0_1"/>
<keyword evidence="5" id="KW-1015">Disulfide bond</keyword>
<evidence type="ECO:0000313" key="12">
    <source>
        <dbReference type="VGNC" id="VGNC:72638"/>
    </source>
</evidence>
<feature type="signal peptide" evidence="8">
    <location>
        <begin position="1"/>
        <end position="18"/>
    </location>
</feature>
<evidence type="ECO:0000313" key="11">
    <source>
        <dbReference type="Proteomes" id="UP000006718"/>
    </source>
</evidence>
<protein>
    <submittedName>
        <fullName evidence="10">Fetuin B</fullName>
    </submittedName>
</protein>
<name>F6ZZW1_MACMU</name>
<dbReference type="PANTHER" id="PTHR13814:SF10">
    <property type="entry name" value="FETUIN-B"/>
    <property type="match status" value="1"/>
</dbReference>
<keyword evidence="3 8" id="KW-0732">Signal</keyword>
<dbReference type="GO" id="GO:0005615">
    <property type="term" value="C:extracellular space"/>
    <property type="evidence" value="ECO:0007669"/>
    <property type="project" value="InterPro"/>
</dbReference>
<reference evidence="11" key="1">
    <citation type="journal article" date="2007" name="Science">
        <title>Evolutionary and biomedical insights from the rhesus macaque genome.</title>
        <authorList>
            <person name="Gibbs R.A."/>
            <person name="Rogers J."/>
            <person name="Katze M.G."/>
            <person name="Bumgarner R."/>
            <person name="Weinstock G.M."/>
            <person name="Mardis E.R."/>
            <person name="Remington K.A."/>
            <person name="Strausberg R.L."/>
            <person name="Venter J.C."/>
            <person name="Wilson R.K."/>
            <person name="Batzer M.A."/>
            <person name="Bustamante C.D."/>
            <person name="Eichler E.E."/>
            <person name="Hahn M.W."/>
            <person name="Hardison R.C."/>
            <person name="Makova K.D."/>
            <person name="Miller W."/>
            <person name="Milosavljevic A."/>
            <person name="Palermo R.E."/>
            <person name="Siepel A."/>
            <person name="Sikela J.M."/>
            <person name="Attaway T."/>
            <person name="Bell S."/>
            <person name="Bernard K.E."/>
            <person name="Buhay C.J."/>
            <person name="Chandrabose M.N."/>
            <person name="Dao M."/>
            <person name="Davis C."/>
            <person name="Delehaunty K.D."/>
            <person name="Ding Y."/>
            <person name="Dinh H.H."/>
            <person name="Dugan-Rocha S."/>
            <person name="Fulton L.A."/>
            <person name="Gabisi R.A."/>
            <person name="Garner T.T."/>
            <person name="Godfrey J."/>
            <person name="Hawes A.C."/>
            <person name="Hernandez J."/>
            <person name="Hines S."/>
            <person name="Holder M."/>
            <person name="Hume J."/>
            <person name="Jhangiani S.N."/>
            <person name="Joshi V."/>
            <person name="Khan Z.M."/>
            <person name="Kirkness E.F."/>
            <person name="Cree A."/>
            <person name="Fowler R.G."/>
            <person name="Lee S."/>
            <person name="Lewis L.R."/>
            <person name="Li Z."/>
            <person name="Liu Y.-S."/>
            <person name="Moore S.M."/>
            <person name="Muzny D."/>
            <person name="Nazareth L.V."/>
            <person name="Ngo D.N."/>
            <person name="Okwuonu G.O."/>
            <person name="Pai G."/>
            <person name="Parker D."/>
            <person name="Paul H.A."/>
            <person name="Pfannkoch C."/>
            <person name="Pohl C.S."/>
            <person name="Rogers Y.-H.C."/>
            <person name="Ruiz S.J."/>
            <person name="Sabo A."/>
            <person name="Santibanez J."/>
            <person name="Schneider B.W."/>
            <person name="Smith S.M."/>
            <person name="Sodergren E."/>
            <person name="Svatek A.F."/>
            <person name="Utterback T.R."/>
            <person name="Vattathil S."/>
            <person name="Warren W."/>
            <person name="White C.S."/>
            <person name="Chinwalla A.T."/>
            <person name="Feng Y."/>
            <person name="Halpern A.L."/>
            <person name="Hillier L.W."/>
            <person name="Huang X."/>
            <person name="Minx P."/>
            <person name="Nelson J.O."/>
            <person name="Pepin K.H."/>
            <person name="Qin X."/>
            <person name="Sutton G.G."/>
            <person name="Venter E."/>
            <person name="Walenz B.P."/>
            <person name="Wallis J.W."/>
            <person name="Worley K.C."/>
            <person name="Yang S.-P."/>
            <person name="Jones S.M."/>
            <person name="Marra M.A."/>
            <person name="Rocchi M."/>
            <person name="Schein J.E."/>
            <person name="Baertsch R."/>
            <person name="Clarke L."/>
            <person name="Csuros M."/>
            <person name="Glasscock J."/>
            <person name="Harris R.A."/>
            <person name="Havlak P."/>
            <person name="Jackson A.R."/>
            <person name="Jiang H."/>
            <person name="Liu Y."/>
            <person name="Messina D.N."/>
            <person name="Shen Y."/>
            <person name="Song H.X.-Z."/>
            <person name="Wylie T."/>
            <person name="Zhang L."/>
            <person name="Birney E."/>
            <person name="Han K."/>
            <person name="Konkel M.K."/>
            <person name="Lee J."/>
            <person name="Smit A.F.A."/>
            <person name="Ullmer B."/>
            <person name="Wang H."/>
            <person name="Xing J."/>
            <person name="Burhans R."/>
            <person name="Cheng Z."/>
            <person name="Karro J.E."/>
            <person name="Ma J."/>
            <person name="Raney B."/>
            <person name="She X."/>
            <person name="Cox M.J."/>
            <person name="Demuth J.P."/>
            <person name="Dumas L.J."/>
            <person name="Han S.-G."/>
            <person name="Hopkins J."/>
            <person name="Karimpour-Fard A."/>
            <person name="Kim Y.H."/>
            <person name="Pollack J.R."/>
            <person name="Vinar T."/>
            <person name="Addo-Quaye C."/>
            <person name="Degenhardt J."/>
            <person name="Denby A."/>
            <person name="Hubisz M.J."/>
            <person name="Indap A."/>
            <person name="Kosiol C."/>
            <person name="Lahn B.T."/>
            <person name="Lawson H.A."/>
            <person name="Marklein A."/>
            <person name="Nielsen R."/>
            <person name="Vallender E.J."/>
            <person name="Clark A.G."/>
            <person name="Ferguson B."/>
            <person name="Hernandez R.D."/>
            <person name="Hirani K."/>
            <person name="Kehrer-Sawatzki H."/>
            <person name="Kolb J."/>
            <person name="Patil S."/>
            <person name="Pu L.-L."/>
            <person name="Ren Y."/>
            <person name="Smith D.G."/>
            <person name="Wheeler D.A."/>
            <person name="Schenck I."/>
            <person name="Ball E.V."/>
            <person name="Chen R."/>
            <person name="Cooper D.N."/>
            <person name="Giardine B."/>
            <person name="Hsu F."/>
            <person name="Kent W.J."/>
            <person name="Lesk A."/>
            <person name="Nelson D.L."/>
            <person name="O'brien W.E."/>
            <person name="Pruefer K."/>
            <person name="Stenson P.D."/>
            <person name="Wallace J.C."/>
            <person name="Ke H."/>
            <person name="Liu X.-M."/>
            <person name="Wang P."/>
            <person name="Xiang A.P."/>
            <person name="Yang F."/>
            <person name="Barber G.P."/>
            <person name="Haussler D."/>
            <person name="Karolchik D."/>
            <person name="Kern A.D."/>
            <person name="Kuhn R.M."/>
            <person name="Smith K.E."/>
            <person name="Zwieg A.S."/>
        </authorList>
    </citation>
    <scope>NUCLEOTIDE SEQUENCE [LARGE SCALE GENOMIC DNA]</scope>
    <source>
        <strain evidence="11">17573</strain>
    </source>
</reference>
<dbReference type="InterPro" id="IPR025764">
    <property type="entry name" value="Cystatin_Fetuin_B"/>
</dbReference>
<keyword evidence="11" id="KW-1185">Reference proteome</keyword>
<reference evidence="10" key="2">
    <citation type="submission" date="2019-01" db="EMBL/GenBank/DDBJ databases">
        <authorList>
            <person name="Graves T."/>
            <person name="Eichler E.E."/>
            <person name="Wilson R.K."/>
        </authorList>
    </citation>
    <scope>NUCLEOTIDE SEQUENCE [LARGE SCALE GENOMIC DNA]</scope>
    <source>
        <strain evidence="10">17573</strain>
    </source>
</reference>